<proteinExistence type="predicted"/>
<feature type="compositionally biased region" description="Basic and acidic residues" evidence="1">
    <location>
        <begin position="99"/>
        <end position="115"/>
    </location>
</feature>
<dbReference type="EMBL" id="HBEM01032972">
    <property type="protein sequence ID" value="CAD8463559.1"/>
    <property type="molecule type" value="Transcribed_RNA"/>
</dbReference>
<protein>
    <submittedName>
        <fullName evidence="2">Uncharacterized protein</fullName>
    </submittedName>
</protein>
<accession>A0A7S0DRW2</accession>
<dbReference type="AlphaFoldDB" id="A0A7S0DRW2"/>
<reference evidence="2" key="1">
    <citation type="submission" date="2021-01" db="EMBL/GenBank/DDBJ databases">
        <authorList>
            <person name="Corre E."/>
            <person name="Pelletier E."/>
            <person name="Niang G."/>
            <person name="Scheremetjew M."/>
            <person name="Finn R."/>
            <person name="Kale V."/>
            <person name="Holt S."/>
            <person name="Cochrane G."/>
            <person name="Meng A."/>
            <person name="Brown T."/>
            <person name="Cohen L."/>
        </authorList>
    </citation>
    <scope>NUCLEOTIDE SEQUENCE</scope>
    <source>
        <strain evidence="2">CCMP2058</strain>
    </source>
</reference>
<evidence type="ECO:0000313" key="2">
    <source>
        <dbReference type="EMBL" id="CAD8463559.1"/>
    </source>
</evidence>
<gene>
    <name evidence="2" type="ORF">LAMO00422_LOCUS22521</name>
</gene>
<name>A0A7S0DRW2_9EUKA</name>
<feature type="compositionally biased region" description="Basic residues" evidence="1">
    <location>
        <begin position="89"/>
        <end position="98"/>
    </location>
</feature>
<evidence type="ECO:0000256" key="1">
    <source>
        <dbReference type="SAM" id="MobiDB-lite"/>
    </source>
</evidence>
<feature type="region of interest" description="Disordered" evidence="1">
    <location>
        <begin position="63"/>
        <end position="115"/>
    </location>
</feature>
<sequence>MVMTKRESGELLCFKRGRHAADDIEQVLGRERACEREGNMKQIEIIGVEGSVRQFERRRSITSATEKGIQVPRNLQSGPMLGYREAARTGRRRRQARGGRRENPLLRRAPDDREI</sequence>
<organism evidence="2">
    <name type="scientific">Amorphochlora amoebiformis</name>
    <dbReference type="NCBI Taxonomy" id="1561963"/>
    <lineage>
        <taxon>Eukaryota</taxon>
        <taxon>Sar</taxon>
        <taxon>Rhizaria</taxon>
        <taxon>Cercozoa</taxon>
        <taxon>Chlorarachniophyceae</taxon>
        <taxon>Amorphochlora</taxon>
    </lineage>
</organism>